<evidence type="ECO:0000313" key="1">
    <source>
        <dbReference type="EMBL" id="RUS26233.1"/>
    </source>
</evidence>
<dbReference type="Proteomes" id="UP000274822">
    <property type="component" value="Unassembled WGS sequence"/>
</dbReference>
<accession>A0A433Q8Y2</accession>
<evidence type="ECO:0000313" key="2">
    <source>
        <dbReference type="Proteomes" id="UP000274822"/>
    </source>
</evidence>
<sequence length="108" mass="12206">MGKSVMTRHIQREVNEYQIASLCTRPICIYVYPKLPKGCWRSEAGGKGKLQAFYFPHWGNREASQGFLTLTILVGSQELLSQIGVNIGIVFHKQSKARSDPPGKWIKE</sequence>
<name>A0A433Q8Y2_9FUNG</name>
<dbReference type="AlphaFoldDB" id="A0A433Q8Y2"/>
<gene>
    <name evidence="1" type="ORF">BC938DRAFT_471044</name>
</gene>
<protein>
    <submittedName>
        <fullName evidence="1">Uncharacterized protein</fullName>
    </submittedName>
</protein>
<organism evidence="1 2">
    <name type="scientific">Jimgerdemannia flammicorona</name>
    <dbReference type="NCBI Taxonomy" id="994334"/>
    <lineage>
        <taxon>Eukaryota</taxon>
        <taxon>Fungi</taxon>
        <taxon>Fungi incertae sedis</taxon>
        <taxon>Mucoromycota</taxon>
        <taxon>Mucoromycotina</taxon>
        <taxon>Endogonomycetes</taxon>
        <taxon>Endogonales</taxon>
        <taxon>Endogonaceae</taxon>
        <taxon>Jimgerdemannia</taxon>
    </lineage>
</organism>
<reference evidence="1 2" key="1">
    <citation type="journal article" date="2018" name="New Phytol.">
        <title>Phylogenomics of Endogonaceae and evolution of mycorrhizas within Mucoromycota.</title>
        <authorList>
            <person name="Chang Y."/>
            <person name="Desiro A."/>
            <person name="Na H."/>
            <person name="Sandor L."/>
            <person name="Lipzen A."/>
            <person name="Clum A."/>
            <person name="Barry K."/>
            <person name="Grigoriev I.V."/>
            <person name="Martin F.M."/>
            <person name="Stajich J.E."/>
            <person name="Smith M.E."/>
            <person name="Bonito G."/>
            <person name="Spatafora J.W."/>
        </authorList>
    </citation>
    <scope>NUCLEOTIDE SEQUENCE [LARGE SCALE GENOMIC DNA]</scope>
    <source>
        <strain evidence="1 2">AD002</strain>
    </source>
</reference>
<proteinExistence type="predicted"/>
<keyword evidence="2" id="KW-1185">Reference proteome</keyword>
<comment type="caution">
    <text evidence="1">The sequence shown here is derived from an EMBL/GenBank/DDBJ whole genome shotgun (WGS) entry which is preliminary data.</text>
</comment>
<dbReference type="EMBL" id="RBNJ01010946">
    <property type="protein sequence ID" value="RUS26233.1"/>
    <property type="molecule type" value="Genomic_DNA"/>
</dbReference>